<dbReference type="RefSeq" id="WP_072300313.1">
    <property type="nucleotide sequence ID" value="NZ_FPIP01000004.1"/>
</dbReference>
<accession>A0A1K1NJI7</accession>
<reference evidence="4 5" key="1">
    <citation type="submission" date="2016-11" db="EMBL/GenBank/DDBJ databases">
        <authorList>
            <person name="Jaros S."/>
            <person name="Januszkiewicz K."/>
            <person name="Wedrychowicz H."/>
        </authorList>
    </citation>
    <scope>NUCLEOTIDE SEQUENCE [LARGE SCALE GENOMIC DNA]</scope>
    <source>
        <strain evidence="4 5">YL228</strain>
    </source>
</reference>
<dbReference type="InterPro" id="IPR002491">
    <property type="entry name" value="ABC_transptr_periplasmic_BD"/>
</dbReference>
<dbReference type="Gene3D" id="3.40.50.1980">
    <property type="entry name" value="Nitrogenase molybdenum iron protein domain"/>
    <property type="match status" value="2"/>
</dbReference>
<evidence type="ECO:0000256" key="2">
    <source>
        <dbReference type="SAM" id="SignalP"/>
    </source>
</evidence>
<dbReference type="Pfam" id="PF01497">
    <property type="entry name" value="Peripla_BP_2"/>
    <property type="match status" value="1"/>
</dbReference>
<evidence type="ECO:0000313" key="5">
    <source>
        <dbReference type="Proteomes" id="UP000183461"/>
    </source>
</evidence>
<evidence type="ECO:0000313" key="4">
    <source>
        <dbReference type="EMBL" id="SFW35425.1"/>
    </source>
</evidence>
<protein>
    <submittedName>
        <fullName evidence="4">Iron complex transport system substrate-binding protein</fullName>
    </submittedName>
</protein>
<dbReference type="Proteomes" id="UP000183461">
    <property type="component" value="Unassembled WGS sequence"/>
</dbReference>
<dbReference type="SUPFAM" id="SSF53807">
    <property type="entry name" value="Helical backbone' metal receptor"/>
    <property type="match status" value="1"/>
</dbReference>
<proteinExistence type="inferred from homology"/>
<sequence>MKRIVSVLTVTALLFFNGCAKKTAPADLDTVGGMELKYAEQFAVDYCENGCSVVTIGEDKFLVVPEGTAVPDDTTGMTVIKQPVENIYVAASSAMDLFDGIDKLDEVKMTSTAESGWSLPDIHDAVKSGKIKYIGKYSSPDYESLVADKCGLAIESTMIYHTPEVKEQLESFDIPVLVERSSYETHPLGRMEWIKLYGLLTGDYLSAEQLFTEKTKAFEELSVSDIPEAERKTAAFFYITSSGYVSIRKPGDYVSKMIELAGGRYIFTADDLNIDDNALSTMNIQTETFYDIAHDADILIYNSTIDGELETADQLIEKSSILADFKAVRNGNVWCTGQNMFQQTTGAADMICDLNKVFTGTPTNTELTYLHRLE</sequence>
<feature type="signal peptide" evidence="2">
    <location>
        <begin position="1"/>
        <end position="20"/>
    </location>
</feature>
<dbReference type="InterPro" id="IPR050902">
    <property type="entry name" value="ABC_Transporter_SBP"/>
</dbReference>
<name>A0A1K1NJI7_RUMFL</name>
<feature type="chain" id="PRO_5038509836" evidence="2">
    <location>
        <begin position="21"/>
        <end position="374"/>
    </location>
</feature>
<keyword evidence="2" id="KW-0732">Signal</keyword>
<feature type="domain" description="Fe/B12 periplasmic-binding" evidence="3">
    <location>
        <begin position="86"/>
        <end position="362"/>
    </location>
</feature>
<organism evidence="4 5">
    <name type="scientific">Ruminococcus flavefaciens</name>
    <dbReference type="NCBI Taxonomy" id="1265"/>
    <lineage>
        <taxon>Bacteria</taxon>
        <taxon>Bacillati</taxon>
        <taxon>Bacillota</taxon>
        <taxon>Clostridia</taxon>
        <taxon>Eubacteriales</taxon>
        <taxon>Oscillospiraceae</taxon>
        <taxon>Ruminococcus</taxon>
    </lineage>
</organism>
<gene>
    <name evidence="4" type="ORF">SAMN02910280_2062</name>
</gene>
<dbReference type="EMBL" id="FPIP01000004">
    <property type="protein sequence ID" value="SFW35425.1"/>
    <property type="molecule type" value="Genomic_DNA"/>
</dbReference>
<dbReference type="AlphaFoldDB" id="A0A1K1NJI7"/>
<evidence type="ECO:0000256" key="1">
    <source>
        <dbReference type="ARBA" id="ARBA00008814"/>
    </source>
</evidence>
<comment type="similarity">
    <text evidence="1">Belongs to the bacterial solute-binding protein 8 family.</text>
</comment>
<dbReference type="PROSITE" id="PS50983">
    <property type="entry name" value="FE_B12_PBP"/>
    <property type="match status" value="1"/>
</dbReference>
<evidence type="ECO:0000259" key="3">
    <source>
        <dbReference type="PROSITE" id="PS50983"/>
    </source>
</evidence>
<dbReference type="PANTHER" id="PTHR30535">
    <property type="entry name" value="VITAMIN B12-BINDING PROTEIN"/>
    <property type="match status" value="1"/>
</dbReference>
<dbReference type="PANTHER" id="PTHR30535:SF34">
    <property type="entry name" value="MOLYBDATE-BINDING PROTEIN MOLA"/>
    <property type="match status" value="1"/>
</dbReference>